<proteinExistence type="predicted"/>
<accession>A0A5J6UPK2</accession>
<reference evidence="2" key="1">
    <citation type="journal article" date="2019" name="Genomics">
        <title>Characterization and comparison of the mitochondrial genomes from two Alpheidae species and insights into the phylogeny of Caridea.</title>
        <authorList>
            <person name="Wang Q."/>
            <person name="Wang Z."/>
            <person name="Tang D."/>
            <person name="Xu X."/>
            <person name="Tao Y."/>
            <person name="Ji C."/>
            <person name="Wang Z."/>
        </authorList>
    </citation>
    <scope>NUCLEOTIDE SEQUENCE</scope>
</reference>
<keyword evidence="1" id="KW-1133">Transmembrane helix</keyword>
<organism evidence="2">
    <name type="scientific">Alpheus randalli</name>
    <dbReference type="NCBI Taxonomy" id="622420"/>
    <lineage>
        <taxon>Eukaryota</taxon>
        <taxon>Metazoa</taxon>
        <taxon>Ecdysozoa</taxon>
        <taxon>Arthropoda</taxon>
        <taxon>Crustacea</taxon>
        <taxon>Multicrustacea</taxon>
        <taxon>Malacostraca</taxon>
        <taxon>Eumalacostraca</taxon>
        <taxon>Eucarida</taxon>
        <taxon>Decapoda</taxon>
        <taxon>Pleocyemata</taxon>
        <taxon>Caridea</taxon>
        <taxon>Alpheoidea</taxon>
        <taxon>Alpheidae</taxon>
        <taxon>Alpheus</taxon>
    </lineage>
</organism>
<keyword evidence="2" id="KW-0496">Mitochondrion</keyword>
<name>A0A5J6UPK2_9EUCA</name>
<dbReference type="AlphaFoldDB" id="A0A5J6UPK2"/>
<evidence type="ECO:0000256" key="1">
    <source>
        <dbReference type="SAM" id="Phobius"/>
    </source>
</evidence>
<keyword evidence="1" id="KW-0812">Transmembrane</keyword>
<dbReference type="EMBL" id="MH796168">
    <property type="protein sequence ID" value="QFG40115.1"/>
    <property type="molecule type" value="Genomic_DNA"/>
</dbReference>
<protein>
    <submittedName>
        <fullName evidence="2">ATP synthase F0 subunit 8</fullName>
    </submittedName>
</protein>
<sequence>MPQMSPILWLNLYFMFSITLIVFIAMFFFTKPLTQAPQSTKTHYNQKLTWSW</sequence>
<evidence type="ECO:0000313" key="2">
    <source>
        <dbReference type="EMBL" id="QFG40115.1"/>
    </source>
</evidence>
<geneLocation type="mitochondrion" evidence="2"/>
<feature type="transmembrane region" description="Helical" evidence="1">
    <location>
        <begin position="6"/>
        <end position="29"/>
    </location>
</feature>
<keyword evidence="1" id="KW-0472">Membrane</keyword>
<gene>
    <name evidence="2" type="primary">ATP8</name>
</gene>